<dbReference type="InterPro" id="IPR015500">
    <property type="entry name" value="Peptidase_S8_subtilisin-rel"/>
</dbReference>
<feature type="active site" description="Charge relay system" evidence="5">
    <location>
        <position position="199"/>
    </location>
</feature>
<dbReference type="Pfam" id="PF01483">
    <property type="entry name" value="P_proprotein"/>
    <property type="match status" value="1"/>
</dbReference>
<evidence type="ECO:0000259" key="9">
    <source>
        <dbReference type="PROSITE" id="PS51829"/>
    </source>
</evidence>
<keyword evidence="11" id="KW-1185">Reference proteome</keyword>
<comment type="caution">
    <text evidence="10">The sequence shown here is derived from an EMBL/GenBank/DDBJ whole genome shotgun (WGS) entry which is preliminary data.</text>
</comment>
<dbReference type="SUPFAM" id="SSF49785">
    <property type="entry name" value="Galactose-binding domain-like"/>
    <property type="match status" value="1"/>
</dbReference>
<dbReference type="InterPro" id="IPR037045">
    <property type="entry name" value="S8pro/Inhibitor_I9_sf"/>
</dbReference>
<dbReference type="Gene3D" id="3.30.70.80">
    <property type="entry name" value="Peptidase S8 propeptide/proteinase inhibitor I9"/>
    <property type="match status" value="1"/>
</dbReference>
<dbReference type="AlphaFoldDB" id="A0A919SD61"/>
<dbReference type="PROSITE" id="PS00138">
    <property type="entry name" value="SUBTILASE_SER"/>
    <property type="match status" value="1"/>
</dbReference>
<comment type="similarity">
    <text evidence="1 5 6">Belongs to the peptidase S8 family.</text>
</comment>
<dbReference type="InterPro" id="IPR022398">
    <property type="entry name" value="Peptidase_S8_His-AS"/>
</dbReference>
<dbReference type="EMBL" id="BOQL01000025">
    <property type="protein sequence ID" value="GIM68441.1"/>
    <property type="molecule type" value="Genomic_DNA"/>
</dbReference>
<feature type="signal peptide" evidence="8">
    <location>
        <begin position="1"/>
        <end position="34"/>
    </location>
</feature>
<dbReference type="GO" id="GO:0004252">
    <property type="term" value="F:serine-type endopeptidase activity"/>
    <property type="evidence" value="ECO:0007669"/>
    <property type="project" value="UniProtKB-UniRule"/>
</dbReference>
<keyword evidence="4 5" id="KW-0720">Serine protease</keyword>
<dbReference type="Gene3D" id="3.40.50.200">
    <property type="entry name" value="Peptidase S8/S53 domain"/>
    <property type="match status" value="1"/>
</dbReference>
<sequence>MTRNDGRRRTARFALTAGIATAAAVTGVTGTALAGTPTALPTGPVRAAAAADAIAGSYIVVLKPGSAAASRVTSASQSLAKRYGGKVRANYLSAVRGFQATMTATAARRLAANPAVDYVEQDATVRMADTQSTPVWGLDRIDQPALPLSKTYTHRSAAGVTAYVLDTGIRTSHAEFGGRAGHGWDFIDKDATAQDCNGHGTHVAGTVGGHAYGVAKDVKLVGVRVLDCTGSGSYSAIIAGVDWVTTHAVKPAVANMSIGGTLSSALNAAVTKSIASGVTYTVAAGNENKNACGYSPAATPNAITVGATESTDARASFSNFGSCLDIFAPGARITSAGYTSDTGTQTMSGTSMAAPHVAGAAALVLGADPAATPAQVLTLLTTKASVDKVTSPGTGSVNKLLNTAWLNTVTGTPAPAPTTAPTTPAPTTAPTTTPTTAPTSAPTTAPTSAPTTAPTTAPSTAPTTTPTTSVPVPACGPFTMGTDVRISRYGTAWSSVGISGCTGTASATSSVTVTVVHGFRGSLVVSLVSPRGTKYTLKQADKADRVANLSQTYPINLSGTSRNGTWTLQVKDTYGTTTGILDKWKLTL</sequence>
<dbReference type="SUPFAM" id="SSF52743">
    <property type="entry name" value="Subtilisin-like"/>
    <property type="match status" value="1"/>
</dbReference>
<dbReference type="FunFam" id="3.40.50.200:FF:000014">
    <property type="entry name" value="Proteinase K"/>
    <property type="match status" value="1"/>
</dbReference>
<dbReference type="InterPro" id="IPR023827">
    <property type="entry name" value="Peptidase_S8_Asp-AS"/>
</dbReference>
<dbReference type="Pfam" id="PF05922">
    <property type="entry name" value="Inhibitor_I9"/>
    <property type="match status" value="1"/>
</dbReference>
<keyword evidence="8" id="KW-0732">Signal</keyword>
<dbReference type="RefSeq" id="WP_212989165.1">
    <property type="nucleotide sequence ID" value="NZ_BAABEA010000017.1"/>
</dbReference>
<evidence type="ECO:0000256" key="5">
    <source>
        <dbReference type="PROSITE-ProRule" id="PRU01240"/>
    </source>
</evidence>
<gene>
    <name evidence="10" type="ORF">Aau02nite_31720</name>
</gene>
<evidence type="ECO:0000256" key="4">
    <source>
        <dbReference type="ARBA" id="ARBA00022825"/>
    </source>
</evidence>
<dbReference type="PROSITE" id="PS51892">
    <property type="entry name" value="SUBTILASE"/>
    <property type="match status" value="1"/>
</dbReference>
<dbReference type="InterPro" id="IPR023828">
    <property type="entry name" value="Peptidase_S8_Ser-AS"/>
</dbReference>
<protein>
    <recommendedName>
        <fullName evidence="9">P/Homo B domain-containing protein</fullName>
    </recommendedName>
</protein>
<dbReference type="InterPro" id="IPR050131">
    <property type="entry name" value="Peptidase_S8_subtilisin-like"/>
</dbReference>
<evidence type="ECO:0000256" key="6">
    <source>
        <dbReference type="RuleBase" id="RU003355"/>
    </source>
</evidence>
<keyword evidence="2 5" id="KW-0645">Protease</keyword>
<name>A0A919SD61_9ACTN</name>
<dbReference type="PANTHER" id="PTHR43806:SF11">
    <property type="entry name" value="CEREVISIN-RELATED"/>
    <property type="match status" value="1"/>
</dbReference>
<evidence type="ECO:0000313" key="11">
    <source>
        <dbReference type="Proteomes" id="UP000681340"/>
    </source>
</evidence>
<evidence type="ECO:0000256" key="1">
    <source>
        <dbReference type="ARBA" id="ARBA00011073"/>
    </source>
</evidence>
<feature type="active site" description="Charge relay system" evidence="5">
    <location>
        <position position="351"/>
    </location>
</feature>
<feature type="active site" description="Charge relay system" evidence="5">
    <location>
        <position position="166"/>
    </location>
</feature>
<dbReference type="InterPro" id="IPR002884">
    <property type="entry name" value="P_dom"/>
</dbReference>
<dbReference type="InterPro" id="IPR036852">
    <property type="entry name" value="Peptidase_S8/S53_dom_sf"/>
</dbReference>
<feature type="chain" id="PRO_5037778195" description="P/Homo B domain-containing protein" evidence="8">
    <location>
        <begin position="35"/>
        <end position="588"/>
    </location>
</feature>
<dbReference type="CDD" id="cd04077">
    <property type="entry name" value="Peptidases_S8_PCSK9_ProteinaseK_like"/>
    <property type="match status" value="1"/>
</dbReference>
<feature type="domain" description="P/Homo B" evidence="9">
    <location>
        <begin position="452"/>
        <end position="588"/>
    </location>
</feature>
<dbReference type="SUPFAM" id="SSF54897">
    <property type="entry name" value="Protease propeptides/inhibitors"/>
    <property type="match status" value="1"/>
</dbReference>
<keyword evidence="3 5" id="KW-0378">Hydrolase</keyword>
<dbReference type="PRINTS" id="PR00723">
    <property type="entry name" value="SUBTILISIN"/>
</dbReference>
<dbReference type="Proteomes" id="UP000681340">
    <property type="component" value="Unassembled WGS sequence"/>
</dbReference>
<dbReference type="Gene3D" id="2.60.120.260">
    <property type="entry name" value="Galactose-binding domain-like"/>
    <property type="match status" value="1"/>
</dbReference>
<dbReference type="InterPro" id="IPR008979">
    <property type="entry name" value="Galactose-bd-like_sf"/>
</dbReference>
<organism evidence="10 11">
    <name type="scientific">Actinoplanes auranticolor</name>
    <dbReference type="NCBI Taxonomy" id="47988"/>
    <lineage>
        <taxon>Bacteria</taxon>
        <taxon>Bacillati</taxon>
        <taxon>Actinomycetota</taxon>
        <taxon>Actinomycetes</taxon>
        <taxon>Micromonosporales</taxon>
        <taxon>Micromonosporaceae</taxon>
        <taxon>Actinoplanes</taxon>
    </lineage>
</organism>
<evidence type="ECO:0000256" key="3">
    <source>
        <dbReference type="ARBA" id="ARBA00022801"/>
    </source>
</evidence>
<feature type="compositionally biased region" description="Low complexity" evidence="7">
    <location>
        <begin position="408"/>
        <end position="473"/>
    </location>
</feature>
<dbReference type="GO" id="GO:0005615">
    <property type="term" value="C:extracellular space"/>
    <property type="evidence" value="ECO:0007669"/>
    <property type="project" value="TreeGrafter"/>
</dbReference>
<dbReference type="Pfam" id="PF00082">
    <property type="entry name" value="Peptidase_S8"/>
    <property type="match status" value="1"/>
</dbReference>
<reference evidence="10" key="1">
    <citation type="submission" date="2021-03" db="EMBL/GenBank/DDBJ databases">
        <title>Whole genome shotgun sequence of Actinoplanes auranticolor NBRC 12245.</title>
        <authorList>
            <person name="Komaki H."/>
            <person name="Tamura T."/>
        </authorList>
    </citation>
    <scope>NUCLEOTIDE SEQUENCE</scope>
    <source>
        <strain evidence="10">NBRC 12245</strain>
    </source>
</reference>
<dbReference type="InterPro" id="IPR034193">
    <property type="entry name" value="PCSK9_ProteinaseK-like"/>
</dbReference>
<dbReference type="PANTHER" id="PTHR43806">
    <property type="entry name" value="PEPTIDASE S8"/>
    <property type="match status" value="1"/>
</dbReference>
<feature type="region of interest" description="Disordered" evidence="7">
    <location>
        <begin position="408"/>
        <end position="474"/>
    </location>
</feature>
<proteinExistence type="inferred from homology"/>
<evidence type="ECO:0000313" key="10">
    <source>
        <dbReference type="EMBL" id="GIM68441.1"/>
    </source>
</evidence>
<dbReference type="InterPro" id="IPR010259">
    <property type="entry name" value="S8pro/Inhibitor_I9"/>
</dbReference>
<dbReference type="PROSITE" id="PS00136">
    <property type="entry name" value="SUBTILASE_ASP"/>
    <property type="match status" value="1"/>
</dbReference>
<dbReference type="PROSITE" id="PS51829">
    <property type="entry name" value="P_HOMO_B"/>
    <property type="match status" value="1"/>
</dbReference>
<evidence type="ECO:0000256" key="2">
    <source>
        <dbReference type="ARBA" id="ARBA00022670"/>
    </source>
</evidence>
<accession>A0A919SD61</accession>
<dbReference type="PROSITE" id="PS00137">
    <property type="entry name" value="SUBTILASE_HIS"/>
    <property type="match status" value="1"/>
</dbReference>
<evidence type="ECO:0000256" key="8">
    <source>
        <dbReference type="SAM" id="SignalP"/>
    </source>
</evidence>
<evidence type="ECO:0000256" key="7">
    <source>
        <dbReference type="SAM" id="MobiDB-lite"/>
    </source>
</evidence>
<dbReference type="GO" id="GO:0006508">
    <property type="term" value="P:proteolysis"/>
    <property type="evidence" value="ECO:0007669"/>
    <property type="project" value="UniProtKB-KW"/>
</dbReference>
<dbReference type="InterPro" id="IPR000209">
    <property type="entry name" value="Peptidase_S8/S53_dom"/>
</dbReference>